<dbReference type="PANTHER" id="PTHR12110">
    <property type="entry name" value="HYDROXYPYRUVATE ISOMERASE"/>
    <property type="match status" value="1"/>
</dbReference>
<keyword evidence="1" id="KW-0119">Carbohydrate metabolism</keyword>
<organism evidence="3 4">
    <name type="scientific">Microbacterium resistens</name>
    <dbReference type="NCBI Taxonomy" id="156977"/>
    <lineage>
        <taxon>Bacteria</taxon>
        <taxon>Bacillati</taxon>
        <taxon>Actinomycetota</taxon>
        <taxon>Actinomycetes</taxon>
        <taxon>Micrococcales</taxon>
        <taxon>Microbacteriaceae</taxon>
        <taxon>Microbacterium</taxon>
    </lineage>
</organism>
<feature type="domain" description="Xylose isomerase-like TIM barrel" evidence="2">
    <location>
        <begin position="22"/>
        <end position="199"/>
    </location>
</feature>
<accession>A0ABY3RQ18</accession>
<dbReference type="EMBL" id="CP082781">
    <property type="protein sequence ID" value="UGS26188.1"/>
    <property type="molecule type" value="Genomic_DNA"/>
</dbReference>
<name>A0ABY3RQ18_9MICO</name>
<dbReference type="RefSeq" id="WP_231819883.1">
    <property type="nucleotide sequence ID" value="NZ_CP082781.1"/>
</dbReference>
<dbReference type="GO" id="GO:0016853">
    <property type="term" value="F:isomerase activity"/>
    <property type="evidence" value="ECO:0007669"/>
    <property type="project" value="UniProtKB-KW"/>
</dbReference>
<dbReference type="Gene3D" id="3.20.20.150">
    <property type="entry name" value="Divalent-metal-dependent TIM barrel enzymes"/>
    <property type="match status" value="1"/>
</dbReference>
<dbReference type="Pfam" id="PF01261">
    <property type="entry name" value="AP_endonuc_2"/>
    <property type="match status" value="1"/>
</dbReference>
<evidence type="ECO:0000313" key="3">
    <source>
        <dbReference type="EMBL" id="UGS26188.1"/>
    </source>
</evidence>
<protein>
    <submittedName>
        <fullName evidence="3">Sugar phosphate isomerase/epimerase</fullName>
    </submittedName>
</protein>
<keyword evidence="3" id="KW-0413">Isomerase</keyword>
<dbReference type="InterPro" id="IPR013022">
    <property type="entry name" value="Xyl_isomerase-like_TIM-brl"/>
</dbReference>
<dbReference type="InterPro" id="IPR036237">
    <property type="entry name" value="Xyl_isomerase-like_sf"/>
</dbReference>
<evidence type="ECO:0000313" key="4">
    <source>
        <dbReference type="Proteomes" id="UP001199642"/>
    </source>
</evidence>
<evidence type="ECO:0000256" key="1">
    <source>
        <dbReference type="ARBA" id="ARBA00023277"/>
    </source>
</evidence>
<sequence length="261" mass="27465">MRIRPGLCSVTFRDREPARIAALAAEAGLAAVEWGGDVHVPPGDTARAGEVARVTRDAGLAVSSYGSYFRATAGERIDAVLDAAEALGADRVRVWAGRRGSADATADDRAEVTAGLVRAAEAAGERGIRLALEYHGGTLADTPPATRRLLADVGHPALGAYWQPTVGADDDTALAEYAALAGQVDAVHVFSWWPRTERHPLATREGLWRAFFAEAVSAAHPPRDALLEFVPEDDPAALAGEAAILRSWIADASRGTQDTPG</sequence>
<dbReference type="SUPFAM" id="SSF51658">
    <property type="entry name" value="Xylose isomerase-like"/>
    <property type="match status" value="1"/>
</dbReference>
<dbReference type="InterPro" id="IPR050312">
    <property type="entry name" value="IolE/XylAMocC-like"/>
</dbReference>
<proteinExistence type="predicted"/>
<evidence type="ECO:0000259" key="2">
    <source>
        <dbReference type="Pfam" id="PF01261"/>
    </source>
</evidence>
<dbReference type="Proteomes" id="UP001199642">
    <property type="component" value="Chromosome"/>
</dbReference>
<reference evidence="3 4" key="1">
    <citation type="submission" date="2023-01" db="EMBL/GenBank/DDBJ databases">
        <title>Characterization of estradiol degrading bacteria Microbacterium sp. MZT7 and reveal degrading genes through genome analysis.</title>
        <authorList>
            <person name="Hao P."/>
            <person name="Gao Y."/>
        </authorList>
    </citation>
    <scope>NUCLEOTIDE SEQUENCE [LARGE SCALE GENOMIC DNA]</scope>
    <source>
        <strain evidence="3 4">MZT7</strain>
    </source>
</reference>
<dbReference type="PANTHER" id="PTHR12110:SF41">
    <property type="entry name" value="INOSOSE DEHYDRATASE"/>
    <property type="match status" value="1"/>
</dbReference>
<gene>
    <name evidence="3" type="ORF">K8F61_16345</name>
</gene>
<keyword evidence="4" id="KW-1185">Reference proteome</keyword>